<evidence type="ECO:0000256" key="2">
    <source>
        <dbReference type="ARBA" id="ARBA00022840"/>
    </source>
</evidence>
<keyword evidence="9" id="KW-1185">Reference proteome</keyword>
<dbReference type="Gene3D" id="1.20.120.720">
    <property type="entry name" value="Myosin VI head, motor domain, U50 subdomain"/>
    <property type="match status" value="1"/>
</dbReference>
<comment type="caution">
    <text evidence="8">The sequence shown here is derived from an EMBL/GenBank/DDBJ whole genome shotgun (WGS) entry which is preliminary data.</text>
</comment>
<dbReference type="Gene3D" id="1.20.58.530">
    <property type="match status" value="1"/>
</dbReference>
<evidence type="ECO:0000256" key="4">
    <source>
        <dbReference type="ARBA" id="ARBA00023175"/>
    </source>
</evidence>
<dbReference type="SUPFAM" id="SSF52540">
    <property type="entry name" value="P-loop containing nucleoside triphosphate hydrolases"/>
    <property type="match status" value="1"/>
</dbReference>
<organism evidence="8 9">
    <name type="scientific">Prorocentrum cordatum</name>
    <dbReference type="NCBI Taxonomy" id="2364126"/>
    <lineage>
        <taxon>Eukaryota</taxon>
        <taxon>Sar</taxon>
        <taxon>Alveolata</taxon>
        <taxon>Dinophyceae</taxon>
        <taxon>Prorocentrales</taxon>
        <taxon>Prorocentraceae</taxon>
        <taxon>Prorocentrum</taxon>
    </lineage>
</organism>
<name>A0ABN9SW20_9DINO</name>
<dbReference type="PRINTS" id="PR00193">
    <property type="entry name" value="MYOSINHEAVY"/>
</dbReference>
<evidence type="ECO:0000256" key="1">
    <source>
        <dbReference type="ARBA" id="ARBA00022741"/>
    </source>
</evidence>
<dbReference type="InterPro" id="IPR036961">
    <property type="entry name" value="Kinesin_motor_dom_sf"/>
</dbReference>
<evidence type="ECO:0000313" key="8">
    <source>
        <dbReference type="EMBL" id="CAK0836614.1"/>
    </source>
</evidence>
<gene>
    <name evidence="8" type="ORF">PCOR1329_LOCUS33049</name>
</gene>
<keyword evidence="5 6" id="KW-0009">Actin-binding</keyword>
<keyword evidence="2" id="KW-0067">ATP-binding</keyword>
<protein>
    <recommendedName>
        <fullName evidence="7">Myosin motor domain-containing protein</fullName>
    </recommendedName>
</protein>
<reference evidence="8" key="1">
    <citation type="submission" date="2023-10" db="EMBL/GenBank/DDBJ databases">
        <authorList>
            <person name="Chen Y."/>
            <person name="Shah S."/>
            <person name="Dougan E. K."/>
            <person name="Thang M."/>
            <person name="Chan C."/>
        </authorList>
    </citation>
    <scope>NUCLEOTIDE SEQUENCE [LARGE SCALE GENOMIC DNA]</scope>
</reference>
<evidence type="ECO:0000256" key="3">
    <source>
        <dbReference type="ARBA" id="ARBA00023123"/>
    </source>
</evidence>
<dbReference type="Pfam" id="PF00063">
    <property type="entry name" value="Myosin_head"/>
    <property type="match status" value="2"/>
</dbReference>
<keyword evidence="4" id="KW-0505">Motor protein</keyword>
<evidence type="ECO:0000256" key="5">
    <source>
        <dbReference type="ARBA" id="ARBA00023203"/>
    </source>
</evidence>
<accession>A0ABN9SW20</accession>
<sequence>MVMRRVWQPPQDGIWLDKIIQTNPVLESFGNAMTVRNNNSSRFGKWVEIGVSQRLSIKGCSVTDYGLELTRDSYVPGSFAYLRDSLFQAPGVSDEKNFQELQQGFDALGFTANTQTEVFRIVIGILTLGNVEFQDGDGGATVPSEGPSAKAAELFCVDAEELRRSIVVRKINVAGDITETYRDPPKARSARDALARLLYGRLFKWLIAKINVTLSTGDGAVESDAFFGILDIAGFEMLEQNSLEQVFINLSNEFLQRFFNISTRWRVFLQKRAGQLCRGGDRSQFRHYLRG</sequence>
<dbReference type="PANTHER" id="PTHR13140">
    <property type="entry name" value="MYOSIN"/>
    <property type="match status" value="1"/>
</dbReference>
<proteinExistence type="inferred from homology"/>
<dbReference type="SMART" id="SM00242">
    <property type="entry name" value="MYSc"/>
    <property type="match status" value="1"/>
</dbReference>
<dbReference type="Proteomes" id="UP001189429">
    <property type="component" value="Unassembled WGS sequence"/>
</dbReference>
<comment type="caution">
    <text evidence="6">Lacks conserved residue(s) required for the propagation of feature annotation.</text>
</comment>
<keyword evidence="1" id="KW-0547">Nucleotide-binding</keyword>
<dbReference type="InterPro" id="IPR001609">
    <property type="entry name" value="Myosin_head_motor_dom-like"/>
</dbReference>
<dbReference type="EMBL" id="CAUYUJ010013681">
    <property type="protein sequence ID" value="CAK0836614.1"/>
    <property type="molecule type" value="Genomic_DNA"/>
</dbReference>
<evidence type="ECO:0000313" key="9">
    <source>
        <dbReference type="Proteomes" id="UP001189429"/>
    </source>
</evidence>
<evidence type="ECO:0000259" key="7">
    <source>
        <dbReference type="PROSITE" id="PS51456"/>
    </source>
</evidence>
<dbReference type="PANTHER" id="PTHR13140:SF706">
    <property type="entry name" value="DILUTE CLASS UNCONVENTIONAL MYOSIN, ISOFORM C"/>
    <property type="match status" value="1"/>
</dbReference>
<comment type="similarity">
    <text evidence="6">Belongs to the TRAFAC class myosin-kinesin ATPase superfamily. Myosin family.</text>
</comment>
<feature type="domain" description="Myosin motor" evidence="7">
    <location>
        <begin position="1"/>
        <end position="291"/>
    </location>
</feature>
<evidence type="ECO:0000256" key="6">
    <source>
        <dbReference type="PROSITE-ProRule" id="PRU00782"/>
    </source>
</evidence>
<dbReference type="PROSITE" id="PS51456">
    <property type="entry name" value="MYOSIN_MOTOR"/>
    <property type="match status" value="1"/>
</dbReference>
<dbReference type="Gene3D" id="3.40.850.10">
    <property type="entry name" value="Kinesin motor domain"/>
    <property type="match status" value="2"/>
</dbReference>
<dbReference type="InterPro" id="IPR027417">
    <property type="entry name" value="P-loop_NTPase"/>
</dbReference>
<dbReference type="Gene3D" id="1.10.10.820">
    <property type="match status" value="1"/>
</dbReference>
<keyword evidence="3 6" id="KW-0518">Myosin</keyword>